<gene>
    <name evidence="3" type="ORF">BJ992_005704</name>
</gene>
<dbReference type="CDD" id="cd16386">
    <property type="entry name" value="TcpC_N"/>
    <property type="match status" value="1"/>
</dbReference>
<protein>
    <recommendedName>
        <fullName evidence="5">Conjugal transfer protein</fullName>
    </recommendedName>
</protein>
<evidence type="ECO:0000313" key="3">
    <source>
        <dbReference type="EMBL" id="MBB6476273.1"/>
    </source>
</evidence>
<evidence type="ECO:0008006" key="5">
    <source>
        <dbReference type="Google" id="ProtNLM"/>
    </source>
</evidence>
<dbReference type="InterPro" id="IPR024735">
    <property type="entry name" value="TcpC"/>
</dbReference>
<dbReference type="EMBL" id="JACHIU010000001">
    <property type="protein sequence ID" value="MBB6476273.1"/>
    <property type="molecule type" value="Genomic_DNA"/>
</dbReference>
<proteinExistence type="predicted"/>
<accession>A0A7X0IJV4</accession>
<reference evidence="3 4" key="1">
    <citation type="submission" date="2020-08" db="EMBL/GenBank/DDBJ databases">
        <title>Sequencing the genomes of 1000 actinobacteria strains.</title>
        <authorList>
            <person name="Klenk H.-P."/>
        </authorList>
    </citation>
    <scope>NUCLEOTIDE SEQUENCE [LARGE SCALE GENOMIC DNA]</scope>
    <source>
        <strain evidence="3 4">DSM 44936</strain>
    </source>
</reference>
<evidence type="ECO:0000256" key="1">
    <source>
        <dbReference type="SAM" id="MobiDB-lite"/>
    </source>
</evidence>
<keyword evidence="2" id="KW-0472">Membrane</keyword>
<dbReference type="CDD" id="cd16428">
    <property type="entry name" value="TcpC_C"/>
    <property type="match status" value="1"/>
</dbReference>
<dbReference type="RefSeq" id="WP_343072904.1">
    <property type="nucleotide sequence ID" value="NZ_BAAALO010000026.1"/>
</dbReference>
<dbReference type="Proteomes" id="UP000555564">
    <property type="component" value="Unassembled WGS sequence"/>
</dbReference>
<sequence>MRVRGRSAPRRGWSGGGGRWLVWLGRAVLWAVIIVIVVNGVRAPIERFAAGDQPGQTAVTPTGSGFPETEAAAFAGQFAAAYLNFDGARPDDRADRLAPFLPEGAERQFGWNGFGKMSTGGIQFSGIDIGDAQNAVVTVVAQSGAQRWKLSVPVHYADGRFVVSGQPALLPAGGPAGLPQAAEPERDDVTESELRPQLEGFFKAFAAGDATQLQRFVVQGITLDGFGGKVTLAELKSVIAPPGGTSRDVTAVVVWGVPTSATPSPAATSTDPTGQPAGLEQAYRLSMEKQGDNWYVKSISGATRSVG</sequence>
<dbReference type="Pfam" id="PF12642">
    <property type="entry name" value="TpcC"/>
    <property type="match status" value="1"/>
</dbReference>
<keyword evidence="4" id="KW-1185">Reference proteome</keyword>
<keyword evidence="2" id="KW-0812">Transmembrane</keyword>
<name>A0A7X0IJV4_9ACTN</name>
<feature type="region of interest" description="Disordered" evidence="1">
    <location>
        <begin position="260"/>
        <end position="279"/>
    </location>
</feature>
<organism evidence="3 4">
    <name type="scientific">Sphaerisporangium rubeum</name>
    <dbReference type="NCBI Taxonomy" id="321317"/>
    <lineage>
        <taxon>Bacteria</taxon>
        <taxon>Bacillati</taxon>
        <taxon>Actinomycetota</taxon>
        <taxon>Actinomycetes</taxon>
        <taxon>Streptosporangiales</taxon>
        <taxon>Streptosporangiaceae</taxon>
        <taxon>Sphaerisporangium</taxon>
    </lineage>
</organism>
<evidence type="ECO:0000313" key="4">
    <source>
        <dbReference type="Proteomes" id="UP000555564"/>
    </source>
</evidence>
<dbReference type="AlphaFoldDB" id="A0A7X0IJV4"/>
<keyword evidence="2" id="KW-1133">Transmembrane helix</keyword>
<feature type="compositionally biased region" description="Low complexity" evidence="1">
    <location>
        <begin position="260"/>
        <end position="270"/>
    </location>
</feature>
<dbReference type="Gene3D" id="3.10.450.540">
    <property type="match status" value="1"/>
</dbReference>
<feature type="transmembrane region" description="Helical" evidence="2">
    <location>
        <begin position="20"/>
        <end position="38"/>
    </location>
</feature>
<comment type="caution">
    <text evidence="3">The sequence shown here is derived from an EMBL/GenBank/DDBJ whole genome shotgun (WGS) entry which is preliminary data.</text>
</comment>
<dbReference type="InterPro" id="IPR035628">
    <property type="entry name" value="TcpC_C"/>
</dbReference>
<evidence type="ECO:0000256" key="2">
    <source>
        <dbReference type="SAM" id="Phobius"/>
    </source>
</evidence>